<proteinExistence type="predicted"/>
<comment type="caution">
    <text evidence="1">The sequence shown here is derived from an EMBL/GenBank/DDBJ whole genome shotgun (WGS) entry which is preliminary data.</text>
</comment>
<reference evidence="3 5" key="2">
    <citation type="submission" date="2024-07" db="EMBL/GenBank/DDBJ databases">
        <authorList>
            <person name="Akdeniz Z."/>
        </authorList>
    </citation>
    <scope>NUCLEOTIDE SEQUENCE [LARGE SCALE GENOMIC DNA]</scope>
</reference>
<protein>
    <submittedName>
        <fullName evidence="3">Hypothetical_protein</fullName>
    </submittedName>
</protein>
<sequence>MNDLDLTLLLSVNYYQKFPVIVPDHILKKYWFIYNQFSLADSSSAELKIRITIQQTVRKEYASILTFQFLLHILINNDTEEIRENMISIHKRLAGIINNLLEDIQDQEVLSSKNFRAIYNTSIIESRIGPYISTLNIQSGLNTQTIF</sequence>
<dbReference type="AlphaFoldDB" id="A0AA86P196"/>
<keyword evidence="5" id="KW-1185">Reference proteome</keyword>
<evidence type="ECO:0000313" key="5">
    <source>
        <dbReference type="Proteomes" id="UP001642409"/>
    </source>
</evidence>
<evidence type="ECO:0000313" key="1">
    <source>
        <dbReference type="EMBL" id="CAI9929220.1"/>
    </source>
</evidence>
<name>A0AA86P196_9EUKA</name>
<dbReference type="Proteomes" id="UP001642409">
    <property type="component" value="Unassembled WGS sequence"/>
</dbReference>
<dbReference type="EMBL" id="CATOUU010000428">
    <property type="protein sequence ID" value="CAI9929220.1"/>
    <property type="molecule type" value="Genomic_DNA"/>
</dbReference>
<organism evidence="1">
    <name type="scientific">Hexamita inflata</name>
    <dbReference type="NCBI Taxonomy" id="28002"/>
    <lineage>
        <taxon>Eukaryota</taxon>
        <taxon>Metamonada</taxon>
        <taxon>Diplomonadida</taxon>
        <taxon>Hexamitidae</taxon>
        <taxon>Hexamitinae</taxon>
        <taxon>Hexamita</taxon>
    </lineage>
</organism>
<reference evidence="1" key="1">
    <citation type="submission" date="2023-06" db="EMBL/GenBank/DDBJ databases">
        <authorList>
            <person name="Kurt Z."/>
        </authorList>
    </citation>
    <scope>NUCLEOTIDE SEQUENCE</scope>
</reference>
<evidence type="ECO:0000313" key="4">
    <source>
        <dbReference type="EMBL" id="CAL6114146.1"/>
    </source>
</evidence>
<evidence type="ECO:0000313" key="2">
    <source>
        <dbReference type="EMBL" id="CAI9975722.1"/>
    </source>
</evidence>
<dbReference type="EMBL" id="CAXDID020000054">
    <property type="protein sequence ID" value="CAL6006452.1"/>
    <property type="molecule type" value="Genomic_DNA"/>
</dbReference>
<gene>
    <name evidence="1" type="ORF">HINF_LOCUS16865</name>
    <name evidence="3" type="ORF">HINF_LOCUS20161</name>
    <name evidence="2" type="ORF">HINF_LOCUS63367</name>
    <name evidence="4" type="ORF">HINF_LOCUS77837</name>
</gene>
<dbReference type="EMBL" id="CATOUU010001170">
    <property type="protein sequence ID" value="CAI9975722.1"/>
    <property type="molecule type" value="Genomic_DNA"/>
</dbReference>
<evidence type="ECO:0000313" key="3">
    <source>
        <dbReference type="EMBL" id="CAL6006452.1"/>
    </source>
</evidence>
<accession>A0AA86P196</accession>
<dbReference type="EMBL" id="CAXDID020000788">
    <property type="protein sequence ID" value="CAL6114146.1"/>
    <property type="molecule type" value="Genomic_DNA"/>
</dbReference>